<keyword evidence="13" id="KW-1185">Reference proteome</keyword>
<dbReference type="InterPro" id="IPR029151">
    <property type="entry name" value="Sensor-like_sf"/>
</dbReference>
<organism evidence="12 13">
    <name type="scientific">Nitratidesulfovibrio oxamicus</name>
    <dbReference type="NCBI Taxonomy" id="32016"/>
    <lineage>
        <taxon>Bacteria</taxon>
        <taxon>Pseudomonadati</taxon>
        <taxon>Thermodesulfobacteriota</taxon>
        <taxon>Desulfovibrionia</taxon>
        <taxon>Desulfovibrionales</taxon>
        <taxon>Desulfovibrionaceae</taxon>
        <taxon>Nitratidesulfovibrio</taxon>
    </lineage>
</organism>
<evidence type="ECO:0000256" key="1">
    <source>
        <dbReference type="ARBA" id="ARBA00004651"/>
    </source>
</evidence>
<dbReference type="PANTHER" id="PTHR32089">
    <property type="entry name" value="METHYL-ACCEPTING CHEMOTAXIS PROTEIN MCPB"/>
    <property type="match status" value="1"/>
</dbReference>
<keyword evidence="9" id="KW-0175">Coiled coil</keyword>
<dbReference type="InterPro" id="IPR033463">
    <property type="entry name" value="sCache_3"/>
</dbReference>
<evidence type="ECO:0000256" key="4">
    <source>
        <dbReference type="ARBA" id="ARBA00022989"/>
    </source>
</evidence>
<gene>
    <name evidence="12" type="ORF">FVW20_01260</name>
</gene>
<feature type="coiled-coil region" evidence="9">
    <location>
        <begin position="339"/>
        <end position="390"/>
    </location>
</feature>
<dbReference type="EMBL" id="VRYY01000024">
    <property type="protein sequence ID" value="MBG3875688.1"/>
    <property type="molecule type" value="Genomic_DNA"/>
</dbReference>
<dbReference type="SUPFAM" id="SSF58104">
    <property type="entry name" value="Methyl-accepting chemotaxis protein (MCP) signaling domain"/>
    <property type="match status" value="1"/>
</dbReference>
<dbReference type="Gene3D" id="6.10.340.10">
    <property type="match status" value="1"/>
</dbReference>
<dbReference type="PROSITE" id="PS50111">
    <property type="entry name" value="CHEMOTAXIS_TRANSDUC_2"/>
    <property type="match status" value="1"/>
</dbReference>
<evidence type="ECO:0000256" key="7">
    <source>
        <dbReference type="ARBA" id="ARBA00029447"/>
    </source>
</evidence>
<sequence>MKLTILRKLLLMVICIVLLTAAAIFGTAHHFMKRGFADESAQAVTRLRDVVVRNIGDRSAKFLEEAALVAQHADFVAAVTAGDGARTSELAKRLMRDVGSDFMTVTDAKGNVLARGHSDKTGDSVLDQDTVRRALRGEASVGVISGTVVPFTLRAGAPIRSDGKVVGTVAIGTSLVREGFVDDIKSFTGLEVTVFKGDTRVMTTIVRDGKRAIGTRMDNPRVMETVFSAGKTFLARNQILGSEYETAYWPILDMEGKTIGMWFIGMPVASIIAAQDRVTDSSLAVMAGVLPVMIAVAWLLARALSRPIARTTAFATSVAGGELDSELTVSTGDEVGQLADALRSMVGTLKDKIGEAQEQSRLAAEETKKAQHAMAEAEEARTRGEQARREGMLHAARELEGIVDIVSAASEELSAQIEQSFRGAELQSRRTGETAVAMEEMNATVLEVARSAGLAADTAGDAKAKATAGSGIVEAMIDGIGVVQRHSETLNSDMDALGKSTERIGAILGVISDIADQTNLLALNAAIEAARAGDAGRGFAVVADEVRKLAEKTMTATREVGEAIGGIQQGAKVSIAQVGETVREVESVTGRAREAGQSLGAIVALADSVSDQVRSIATASEEQSAASEEINRAVEEVNRISTETSDAMRQSALAVSELAAQAQRLKAIIEQMQRDNA</sequence>
<dbReference type="Pfam" id="PF17203">
    <property type="entry name" value="sCache_3_2"/>
    <property type="match status" value="1"/>
</dbReference>
<comment type="similarity">
    <text evidence="7">Belongs to the methyl-accepting chemotaxis (MCP) protein family.</text>
</comment>
<evidence type="ECO:0000256" key="6">
    <source>
        <dbReference type="ARBA" id="ARBA00023224"/>
    </source>
</evidence>
<evidence type="ECO:0000256" key="2">
    <source>
        <dbReference type="ARBA" id="ARBA00022475"/>
    </source>
</evidence>
<feature type="coiled-coil region" evidence="9">
    <location>
        <begin position="616"/>
        <end position="675"/>
    </location>
</feature>
<evidence type="ECO:0000256" key="3">
    <source>
        <dbReference type="ARBA" id="ARBA00022692"/>
    </source>
</evidence>
<keyword evidence="2" id="KW-1003">Cell membrane</keyword>
<dbReference type="InterPro" id="IPR004089">
    <property type="entry name" value="MCPsignal_dom"/>
</dbReference>
<dbReference type="RefSeq" id="WP_196607958.1">
    <property type="nucleotide sequence ID" value="NZ_VRYY01000024.1"/>
</dbReference>
<feature type="domain" description="Methyl-accepting transducer" evidence="10">
    <location>
        <begin position="402"/>
        <end position="638"/>
    </location>
</feature>
<dbReference type="CDD" id="cd11386">
    <property type="entry name" value="MCP_signal"/>
    <property type="match status" value="1"/>
</dbReference>
<feature type="domain" description="HAMP" evidence="11">
    <location>
        <begin position="302"/>
        <end position="354"/>
    </location>
</feature>
<evidence type="ECO:0000313" key="13">
    <source>
        <dbReference type="Proteomes" id="UP001194469"/>
    </source>
</evidence>
<dbReference type="Pfam" id="PF17202">
    <property type="entry name" value="sCache_3_3"/>
    <property type="match status" value="1"/>
</dbReference>
<proteinExistence type="inferred from homology"/>
<dbReference type="Gene3D" id="1.10.287.950">
    <property type="entry name" value="Methyl-accepting chemotaxis protein"/>
    <property type="match status" value="1"/>
</dbReference>
<dbReference type="Pfam" id="PF00015">
    <property type="entry name" value="MCPsignal"/>
    <property type="match status" value="1"/>
</dbReference>
<protein>
    <submittedName>
        <fullName evidence="12">HAMP domain-containing protein</fullName>
    </submittedName>
</protein>
<evidence type="ECO:0000259" key="10">
    <source>
        <dbReference type="PROSITE" id="PS50111"/>
    </source>
</evidence>
<dbReference type="PANTHER" id="PTHR32089:SF112">
    <property type="entry name" value="LYSOZYME-LIKE PROTEIN-RELATED"/>
    <property type="match status" value="1"/>
</dbReference>
<comment type="caution">
    <text evidence="12">The sequence shown here is derived from an EMBL/GenBank/DDBJ whole genome shotgun (WGS) entry which is preliminary data.</text>
</comment>
<evidence type="ECO:0000256" key="9">
    <source>
        <dbReference type="SAM" id="Coils"/>
    </source>
</evidence>
<keyword evidence="3" id="KW-0812">Transmembrane</keyword>
<dbReference type="PROSITE" id="PS50885">
    <property type="entry name" value="HAMP"/>
    <property type="match status" value="1"/>
</dbReference>
<evidence type="ECO:0000259" key="11">
    <source>
        <dbReference type="PROSITE" id="PS50885"/>
    </source>
</evidence>
<dbReference type="SMART" id="SM00283">
    <property type="entry name" value="MA"/>
    <property type="match status" value="1"/>
</dbReference>
<dbReference type="Pfam" id="PF00672">
    <property type="entry name" value="HAMP"/>
    <property type="match status" value="1"/>
</dbReference>
<keyword evidence="4" id="KW-1133">Transmembrane helix</keyword>
<keyword evidence="5" id="KW-0472">Membrane</keyword>
<dbReference type="CDD" id="cd06225">
    <property type="entry name" value="HAMP"/>
    <property type="match status" value="1"/>
</dbReference>
<comment type="subcellular location">
    <subcellularLocation>
        <location evidence="1">Cell membrane</location>
        <topology evidence="1">Multi-pass membrane protein</topology>
    </subcellularLocation>
</comment>
<evidence type="ECO:0000256" key="5">
    <source>
        <dbReference type="ARBA" id="ARBA00023136"/>
    </source>
</evidence>
<dbReference type="Proteomes" id="UP001194469">
    <property type="component" value="Unassembled WGS sequence"/>
</dbReference>
<name>A0ABS0IZS6_9BACT</name>
<dbReference type="InterPro" id="IPR003660">
    <property type="entry name" value="HAMP_dom"/>
</dbReference>
<reference evidence="12 13" key="1">
    <citation type="submission" date="2019-08" db="EMBL/GenBank/DDBJ databases">
        <authorList>
            <person name="Luo N."/>
        </authorList>
    </citation>
    <scope>NUCLEOTIDE SEQUENCE [LARGE SCALE GENOMIC DNA]</scope>
    <source>
        <strain evidence="12 13">NCIMB 9442</strain>
    </source>
</reference>
<evidence type="ECO:0000313" key="12">
    <source>
        <dbReference type="EMBL" id="MBG3875688.1"/>
    </source>
</evidence>
<dbReference type="SUPFAM" id="SSF103190">
    <property type="entry name" value="Sensory domain-like"/>
    <property type="match status" value="2"/>
</dbReference>
<keyword evidence="6 8" id="KW-0807">Transducer</keyword>
<evidence type="ECO:0000256" key="8">
    <source>
        <dbReference type="PROSITE-ProRule" id="PRU00284"/>
    </source>
</evidence>
<dbReference type="SMART" id="SM00304">
    <property type="entry name" value="HAMP"/>
    <property type="match status" value="1"/>
</dbReference>
<accession>A0ABS0IZS6</accession>
<dbReference type="Gene3D" id="3.30.450.20">
    <property type="entry name" value="PAS domain"/>
    <property type="match status" value="1"/>
</dbReference>